<feature type="domain" description="GHMP kinase C-terminal" evidence="10">
    <location>
        <begin position="210"/>
        <end position="286"/>
    </location>
</feature>
<keyword evidence="6 7" id="KW-0067">ATP-binding</keyword>
<evidence type="ECO:0000313" key="12">
    <source>
        <dbReference type="Proteomes" id="UP000480178"/>
    </source>
</evidence>
<name>A0A6C0GSY5_9BACT</name>
<evidence type="ECO:0000256" key="2">
    <source>
        <dbReference type="ARBA" id="ARBA00022679"/>
    </source>
</evidence>
<dbReference type="SUPFAM" id="SSF55060">
    <property type="entry name" value="GHMP Kinase, C-terminal domain"/>
    <property type="match status" value="1"/>
</dbReference>
<evidence type="ECO:0000256" key="1">
    <source>
        <dbReference type="ARBA" id="ARBA00022605"/>
    </source>
</evidence>
<dbReference type="Proteomes" id="UP000480178">
    <property type="component" value="Chromosome"/>
</dbReference>
<dbReference type="GO" id="GO:0004413">
    <property type="term" value="F:homoserine kinase activity"/>
    <property type="evidence" value="ECO:0007669"/>
    <property type="project" value="UniProtKB-UniRule"/>
</dbReference>
<accession>A0A6C0GSY5</accession>
<dbReference type="PIRSF" id="PIRSF000676">
    <property type="entry name" value="Homoser_kin"/>
    <property type="match status" value="1"/>
</dbReference>
<keyword evidence="5 7" id="KW-0418">Kinase</keyword>
<dbReference type="PANTHER" id="PTHR20861:SF1">
    <property type="entry name" value="HOMOSERINE KINASE"/>
    <property type="match status" value="1"/>
</dbReference>
<dbReference type="PANTHER" id="PTHR20861">
    <property type="entry name" value="HOMOSERINE/4-DIPHOSPHOCYTIDYL-2-C-METHYL-D-ERYTHRITOL KINASE"/>
    <property type="match status" value="1"/>
</dbReference>
<dbReference type="SUPFAM" id="SSF54211">
    <property type="entry name" value="Ribosomal protein S5 domain 2-like"/>
    <property type="match status" value="1"/>
</dbReference>
<dbReference type="EMBL" id="CP048222">
    <property type="protein sequence ID" value="QHT71007.1"/>
    <property type="molecule type" value="Genomic_DNA"/>
</dbReference>
<dbReference type="RefSeq" id="WP_162446950.1">
    <property type="nucleotide sequence ID" value="NZ_CP048222.1"/>
</dbReference>
<sequence>MEKSIKIFAPATVANVAAGFDILGFALEKPGDEILIRKTDKTGIQIKNESAFTSMPLQPENNTAGVALQAYLDAIESKQGFEITFIKKVKPGSGIGSSAASSAAAVFGANELLGNPLPAKDLVAFAMEGERLASGSAHADNVAPALLGGFVLIRSYHPLDIIPLPTPERLCCSIIHPQIELKTEDARKVLKKQITLQNAVVQWGNTAGLIAGLFREDYALFGRSLQDVIIEPTRSILIPGYDQMKEAALQAGALGCNISGSGPSLFAFSTSLEEASRVAEAMQQVCSSLQIDSDIYVSRVNKKGPIVL</sequence>
<comment type="subcellular location">
    <subcellularLocation>
        <location evidence="7">Cytoplasm</location>
    </subcellularLocation>
</comment>
<evidence type="ECO:0000256" key="4">
    <source>
        <dbReference type="ARBA" id="ARBA00022741"/>
    </source>
</evidence>
<dbReference type="Pfam" id="PF08544">
    <property type="entry name" value="GHMP_kinases_C"/>
    <property type="match status" value="1"/>
</dbReference>
<dbReference type="KEGG" id="rhoz:GXP67_32335"/>
<keyword evidence="2 7" id="KW-0808">Transferase</keyword>
<dbReference type="EC" id="2.7.1.39" evidence="7 8"/>
<keyword evidence="4 7" id="KW-0547">Nucleotide-binding</keyword>
<protein>
    <recommendedName>
        <fullName evidence="7 8">Homoserine kinase</fullName>
        <shortName evidence="7">HK</shortName>
        <shortName evidence="7">HSK</shortName>
        <ecNumber evidence="7 8">2.7.1.39</ecNumber>
    </recommendedName>
</protein>
<dbReference type="PRINTS" id="PR00958">
    <property type="entry name" value="HOMSERKINASE"/>
</dbReference>
<comment type="caution">
    <text evidence="7">Lacks conserved residue(s) required for the propagation of feature annotation.</text>
</comment>
<keyword evidence="1 7" id="KW-0028">Amino-acid biosynthesis</keyword>
<proteinExistence type="inferred from homology"/>
<evidence type="ECO:0000256" key="5">
    <source>
        <dbReference type="ARBA" id="ARBA00022777"/>
    </source>
</evidence>
<dbReference type="GO" id="GO:0005737">
    <property type="term" value="C:cytoplasm"/>
    <property type="evidence" value="ECO:0007669"/>
    <property type="project" value="UniProtKB-SubCell"/>
</dbReference>
<dbReference type="InterPro" id="IPR006204">
    <property type="entry name" value="GHMP_kinase_N_dom"/>
</dbReference>
<dbReference type="NCBIfam" id="TIGR00191">
    <property type="entry name" value="thrB"/>
    <property type="match status" value="1"/>
</dbReference>
<evidence type="ECO:0000259" key="10">
    <source>
        <dbReference type="Pfam" id="PF08544"/>
    </source>
</evidence>
<dbReference type="InterPro" id="IPR020568">
    <property type="entry name" value="Ribosomal_Su5_D2-typ_SF"/>
</dbReference>
<dbReference type="Gene3D" id="3.30.230.10">
    <property type="match status" value="1"/>
</dbReference>
<dbReference type="NCBIfam" id="NF002288">
    <property type="entry name" value="PRK01212.1-4"/>
    <property type="match status" value="1"/>
</dbReference>
<evidence type="ECO:0000259" key="9">
    <source>
        <dbReference type="Pfam" id="PF00288"/>
    </source>
</evidence>
<keyword evidence="3 7" id="KW-0791">Threonine biosynthesis</keyword>
<gene>
    <name evidence="7" type="primary">thrB</name>
    <name evidence="11" type="ORF">GXP67_32335</name>
</gene>
<evidence type="ECO:0000256" key="8">
    <source>
        <dbReference type="NCBIfam" id="TIGR00191"/>
    </source>
</evidence>
<comment type="pathway">
    <text evidence="7">Amino-acid biosynthesis; L-threonine biosynthesis; L-threonine from L-aspartate: step 4/5.</text>
</comment>
<dbReference type="InterPro" id="IPR000870">
    <property type="entry name" value="Homoserine_kinase"/>
</dbReference>
<evidence type="ECO:0000256" key="7">
    <source>
        <dbReference type="HAMAP-Rule" id="MF_00384"/>
    </source>
</evidence>
<dbReference type="UniPathway" id="UPA00050">
    <property type="reaction ID" value="UER00064"/>
</dbReference>
<dbReference type="InterPro" id="IPR036554">
    <property type="entry name" value="GHMP_kinase_C_sf"/>
</dbReference>
<dbReference type="GO" id="GO:0009088">
    <property type="term" value="P:threonine biosynthetic process"/>
    <property type="evidence" value="ECO:0007669"/>
    <property type="project" value="UniProtKB-UniRule"/>
</dbReference>
<comment type="catalytic activity">
    <reaction evidence="7">
        <text>L-homoserine + ATP = O-phospho-L-homoserine + ADP + H(+)</text>
        <dbReference type="Rhea" id="RHEA:13985"/>
        <dbReference type="ChEBI" id="CHEBI:15378"/>
        <dbReference type="ChEBI" id="CHEBI:30616"/>
        <dbReference type="ChEBI" id="CHEBI:57476"/>
        <dbReference type="ChEBI" id="CHEBI:57590"/>
        <dbReference type="ChEBI" id="CHEBI:456216"/>
        <dbReference type="EC" id="2.7.1.39"/>
    </reaction>
</comment>
<evidence type="ECO:0000256" key="6">
    <source>
        <dbReference type="ARBA" id="ARBA00022840"/>
    </source>
</evidence>
<comment type="similarity">
    <text evidence="7">Belongs to the GHMP kinase family. Homoserine kinase subfamily.</text>
</comment>
<organism evidence="11 12">
    <name type="scientific">Rhodocytophaga rosea</name>
    <dbReference type="NCBI Taxonomy" id="2704465"/>
    <lineage>
        <taxon>Bacteria</taxon>
        <taxon>Pseudomonadati</taxon>
        <taxon>Bacteroidota</taxon>
        <taxon>Cytophagia</taxon>
        <taxon>Cytophagales</taxon>
        <taxon>Rhodocytophagaceae</taxon>
        <taxon>Rhodocytophaga</taxon>
    </lineage>
</organism>
<dbReference type="InterPro" id="IPR013750">
    <property type="entry name" value="GHMP_kinase_C_dom"/>
</dbReference>
<feature type="domain" description="GHMP kinase N-terminal" evidence="9">
    <location>
        <begin position="67"/>
        <end position="149"/>
    </location>
</feature>
<dbReference type="InterPro" id="IPR014721">
    <property type="entry name" value="Ribsml_uS5_D2-typ_fold_subgr"/>
</dbReference>
<keyword evidence="12" id="KW-1185">Reference proteome</keyword>
<evidence type="ECO:0000256" key="3">
    <source>
        <dbReference type="ARBA" id="ARBA00022697"/>
    </source>
</evidence>
<keyword evidence="7" id="KW-0963">Cytoplasm</keyword>
<comment type="function">
    <text evidence="7">Catalyzes the ATP-dependent phosphorylation of L-homoserine to L-homoserine phosphate.</text>
</comment>
<dbReference type="GO" id="GO:0005524">
    <property type="term" value="F:ATP binding"/>
    <property type="evidence" value="ECO:0007669"/>
    <property type="project" value="UniProtKB-UniRule"/>
</dbReference>
<dbReference type="Gene3D" id="3.30.70.890">
    <property type="entry name" value="GHMP kinase, C-terminal domain"/>
    <property type="match status" value="1"/>
</dbReference>
<dbReference type="AlphaFoldDB" id="A0A6C0GSY5"/>
<dbReference type="Pfam" id="PF00288">
    <property type="entry name" value="GHMP_kinases_N"/>
    <property type="match status" value="1"/>
</dbReference>
<evidence type="ECO:0000313" key="11">
    <source>
        <dbReference type="EMBL" id="QHT71007.1"/>
    </source>
</evidence>
<reference evidence="11 12" key="1">
    <citation type="submission" date="2020-01" db="EMBL/GenBank/DDBJ databases">
        <authorList>
            <person name="Kim M.K."/>
        </authorList>
    </citation>
    <scope>NUCLEOTIDE SEQUENCE [LARGE SCALE GENOMIC DNA]</scope>
    <source>
        <strain evidence="11 12">172606-1</strain>
    </source>
</reference>
<dbReference type="HAMAP" id="MF_00384">
    <property type="entry name" value="Homoser_kinase"/>
    <property type="match status" value="1"/>
</dbReference>